<comment type="similarity">
    <text evidence="1 2">Belongs to the BolA/IbaG family.</text>
</comment>
<accession>A0A6A7C461</accession>
<proteinExistence type="inferred from homology"/>
<sequence>MLTGLCRALRYSRVLLRQRVIGYPAWYTTHDASNKPSGASPNSVRVEAPDYLDERERVVFNSLSQSLRPSKLEVQDISGGCGSMYAIDVVSEQFAGLPVVKQHRLVNQILKDEIKTWHGVQLKTRAPT</sequence>
<evidence type="ECO:0000313" key="4">
    <source>
        <dbReference type="Proteomes" id="UP000799421"/>
    </source>
</evidence>
<evidence type="ECO:0000313" key="3">
    <source>
        <dbReference type="EMBL" id="KAF2862301.1"/>
    </source>
</evidence>
<evidence type="ECO:0000256" key="2">
    <source>
        <dbReference type="RuleBase" id="RU003860"/>
    </source>
</evidence>
<dbReference type="SUPFAM" id="SSF82657">
    <property type="entry name" value="BolA-like"/>
    <property type="match status" value="1"/>
</dbReference>
<dbReference type="Pfam" id="PF01722">
    <property type="entry name" value="BolA"/>
    <property type="match status" value="1"/>
</dbReference>
<evidence type="ECO:0000256" key="1">
    <source>
        <dbReference type="ARBA" id="ARBA00005578"/>
    </source>
</evidence>
<gene>
    <name evidence="3" type="ORF">K470DRAFT_255931</name>
</gene>
<dbReference type="InterPro" id="IPR052275">
    <property type="entry name" value="Mt_Fe-S_assembly_factor"/>
</dbReference>
<reference evidence="3" key="1">
    <citation type="journal article" date="2020" name="Stud. Mycol.">
        <title>101 Dothideomycetes genomes: a test case for predicting lifestyles and emergence of pathogens.</title>
        <authorList>
            <person name="Haridas S."/>
            <person name="Albert R."/>
            <person name="Binder M."/>
            <person name="Bloem J."/>
            <person name="Labutti K."/>
            <person name="Salamov A."/>
            <person name="Andreopoulos B."/>
            <person name="Baker S."/>
            <person name="Barry K."/>
            <person name="Bills G."/>
            <person name="Bluhm B."/>
            <person name="Cannon C."/>
            <person name="Castanera R."/>
            <person name="Culley D."/>
            <person name="Daum C."/>
            <person name="Ezra D."/>
            <person name="Gonzalez J."/>
            <person name="Henrissat B."/>
            <person name="Kuo A."/>
            <person name="Liang C."/>
            <person name="Lipzen A."/>
            <person name="Lutzoni F."/>
            <person name="Magnuson J."/>
            <person name="Mondo S."/>
            <person name="Nolan M."/>
            <person name="Ohm R."/>
            <person name="Pangilinan J."/>
            <person name="Park H.-J."/>
            <person name="Ramirez L."/>
            <person name="Alfaro M."/>
            <person name="Sun H."/>
            <person name="Tritt A."/>
            <person name="Yoshinaga Y."/>
            <person name="Zwiers L.-H."/>
            <person name="Turgeon B."/>
            <person name="Goodwin S."/>
            <person name="Spatafora J."/>
            <person name="Crous P."/>
            <person name="Grigoriev I."/>
        </authorList>
    </citation>
    <scope>NUCLEOTIDE SEQUENCE</scope>
    <source>
        <strain evidence="3">CBS 480.64</strain>
    </source>
</reference>
<dbReference type="InterPro" id="IPR002634">
    <property type="entry name" value="BolA"/>
</dbReference>
<protein>
    <submittedName>
        <fullName evidence="3">Bola-like protein</fullName>
    </submittedName>
</protein>
<keyword evidence="4" id="KW-1185">Reference proteome</keyword>
<dbReference type="PANTHER" id="PTHR46188:SF1">
    <property type="entry name" value="BOLA-LIKE PROTEIN 3"/>
    <property type="match status" value="1"/>
</dbReference>
<name>A0A6A7C461_9PEZI</name>
<dbReference type="OrthoDB" id="203381at2759"/>
<dbReference type="Proteomes" id="UP000799421">
    <property type="component" value="Unassembled WGS sequence"/>
</dbReference>
<dbReference type="GO" id="GO:0005759">
    <property type="term" value="C:mitochondrial matrix"/>
    <property type="evidence" value="ECO:0007669"/>
    <property type="project" value="TreeGrafter"/>
</dbReference>
<dbReference type="EMBL" id="MU005966">
    <property type="protein sequence ID" value="KAF2862301.1"/>
    <property type="molecule type" value="Genomic_DNA"/>
</dbReference>
<dbReference type="PANTHER" id="PTHR46188">
    <property type="entry name" value="BOLA-LIKE PROTEIN 3"/>
    <property type="match status" value="1"/>
</dbReference>
<organism evidence="3 4">
    <name type="scientific">Piedraia hortae CBS 480.64</name>
    <dbReference type="NCBI Taxonomy" id="1314780"/>
    <lineage>
        <taxon>Eukaryota</taxon>
        <taxon>Fungi</taxon>
        <taxon>Dikarya</taxon>
        <taxon>Ascomycota</taxon>
        <taxon>Pezizomycotina</taxon>
        <taxon>Dothideomycetes</taxon>
        <taxon>Dothideomycetidae</taxon>
        <taxon>Capnodiales</taxon>
        <taxon>Piedraiaceae</taxon>
        <taxon>Piedraia</taxon>
    </lineage>
</organism>
<dbReference type="Gene3D" id="3.30.300.90">
    <property type="entry name" value="BolA-like"/>
    <property type="match status" value="1"/>
</dbReference>
<dbReference type="AlphaFoldDB" id="A0A6A7C461"/>
<dbReference type="InterPro" id="IPR036065">
    <property type="entry name" value="BolA-like_sf"/>
</dbReference>